<evidence type="ECO:0000256" key="2">
    <source>
        <dbReference type="ARBA" id="ARBA00006595"/>
    </source>
</evidence>
<dbReference type="VEuPathDB" id="FungiDB:PV09_00485"/>
<feature type="transmembrane region" description="Helical" evidence="7">
    <location>
        <begin position="62"/>
        <end position="82"/>
    </location>
</feature>
<feature type="transmembrane region" description="Helical" evidence="7">
    <location>
        <begin position="422"/>
        <end position="440"/>
    </location>
</feature>
<gene>
    <name evidence="8" type="ORF">PV09_00485</name>
</gene>
<dbReference type="AlphaFoldDB" id="A0A0D2ASD6"/>
<evidence type="ECO:0000313" key="8">
    <source>
        <dbReference type="EMBL" id="KIW09618.1"/>
    </source>
</evidence>
<dbReference type="InterPro" id="IPR011701">
    <property type="entry name" value="MFS"/>
</dbReference>
<dbReference type="RefSeq" id="XP_016219487.1">
    <property type="nucleotide sequence ID" value="XM_016353230.1"/>
</dbReference>
<feature type="transmembrane region" description="Helical" evidence="7">
    <location>
        <begin position="513"/>
        <end position="533"/>
    </location>
</feature>
<evidence type="ECO:0000256" key="7">
    <source>
        <dbReference type="SAM" id="Phobius"/>
    </source>
</evidence>
<name>A0A0D2ASD6_9PEZI</name>
<dbReference type="OrthoDB" id="330047at2759"/>
<dbReference type="GO" id="GO:0000329">
    <property type="term" value="C:fungal-type vacuole membrane"/>
    <property type="evidence" value="ECO:0007669"/>
    <property type="project" value="TreeGrafter"/>
</dbReference>
<sequence length="576" mass="63898">MSLAERVSVMEEYESLLRDRSPAGSQRRKMSFNPIDGWTPPTLLDEPIGAFEVPKVKRIGQVAAAVLYCLFAAGIIFGYAAIKPVLIREGVYRDRCTEKELEDNVRVCYLQEIHLNFMFTVAAVSTNVVALPVGTILDRYGPRVCGIIGAVCIAVGCLLFAFAWNLRDYGFDGYIPGYFFLALGGPFVFISSFQLSNTFPKYSGLILALLTGAFDTSSAIFLFYRLIYQATNGTFWPKKFFLTYLLVPALILTAQIFLMPKTSYKTVGELVVQAEEEGEDHPSDDEIEDVDVRTRLQAARRERRESVMSEITELLGSKKGQKQIKKEEQKKNISGVWGALHGKSAGEQIRSAWFILITLFTVIQMTRINYFVATIRPQYEFLLHSYEKAVVVNNFFDIALPLGGVLAVPFIGLILDNFSTAFVLGMLVTVATIIGIFGMLPYEWAAYVNICLFVVYRPFYYTTVSDYSAKVFGFATFGKVYGLIICLAGLFNFSQSALDALTHGVFANDPRPVNFMLLLIAVGVGSGLVGFVYKKSVSSAKADLRAEAEGAEERLMPGAGNGFGNDEVHRQDYGTL</sequence>
<feature type="transmembrane region" description="Helical" evidence="7">
    <location>
        <begin position="395"/>
        <end position="415"/>
    </location>
</feature>
<proteinExistence type="inferred from homology"/>
<evidence type="ECO:0008006" key="10">
    <source>
        <dbReference type="Google" id="ProtNLM"/>
    </source>
</evidence>
<dbReference type="FunCoup" id="A0A0D2ASD6">
    <property type="interactions" value="43"/>
</dbReference>
<dbReference type="Pfam" id="PF07690">
    <property type="entry name" value="MFS_1"/>
    <property type="match status" value="1"/>
</dbReference>
<feature type="transmembrane region" description="Helical" evidence="7">
    <location>
        <begin position="144"/>
        <end position="163"/>
    </location>
</feature>
<protein>
    <recommendedName>
        <fullName evidence="10">MFS general substrate transporter</fullName>
    </recommendedName>
</protein>
<feature type="transmembrane region" description="Helical" evidence="7">
    <location>
        <begin position="205"/>
        <end position="228"/>
    </location>
</feature>
<feature type="transmembrane region" description="Helical" evidence="7">
    <location>
        <begin position="353"/>
        <end position="375"/>
    </location>
</feature>
<keyword evidence="3" id="KW-0813">Transport</keyword>
<evidence type="ECO:0000256" key="1">
    <source>
        <dbReference type="ARBA" id="ARBA00004141"/>
    </source>
</evidence>
<feature type="transmembrane region" description="Helical" evidence="7">
    <location>
        <begin position="240"/>
        <end position="258"/>
    </location>
</feature>
<dbReference type="Gene3D" id="1.20.1250.20">
    <property type="entry name" value="MFS general substrate transporter like domains"/>
    <property type="match status" value="1"/>
</dbReference>
<evidence type="ECO:0000313" key="9">
    <source>
        <dbReference type="Proteomes" id="UP000053259"/>
    </source>
</evidence>
<dbReference type="GO" id="GO:0022857">
    <property type="term" value="F:transmembrane transporter activity"/>
    <property type="evidence" value="ECO:0007669"/>
    <property type="project" value="InterPro"/>
</dbReference>
<comment type="similarity">
    <text evidence="2">Belongs to the SLC43A transporter (TC 2.A.1.44) family.</text>
</comment>
<dbReference type="Proteomes" id="UP000053259">
    <property type="component" value="Unassembled WGS sequence"/>
</dbReference>
<feature type="transmembrane region" description="Helical" evidence="7">
    <location>
        <begin position="117"/>
        <end position="137"/>
    </location>
</feature>
<dbReference type="PANTHER" id="PTHR20772">
    <property type="entry name" value="PROTEIN FMP42"/>
    <property type="match status" value="1"/>
</dbReference>
<dbReference type="HOGENOM" id="CLU_014401_1_1_1"/>
<reference evidence="8 9" key="1">
    <citation type="submission" date="2015-01" db="EMBL/GenBank/DDBJ databases">
        <title>The Genome Sequence of Ochroconis gallopava CBS43764.</title>
        <authorList>
            <consortium name="The Broad Institute Genomics Platform"/>
            <person name="Cuomo C."/>
            <person name="de Hoog S."/>
            <person name="Gorbushina A."/>
            <person name="Stielow B."/>
            <person name="Teixiera M."/>
            <person name="Abouelleil A."/>
            <person name="Chapman S.B."/>
            <person name="Priest M."/>
            <person name="Young S.K."/>
            <person name="Wortman J."/>
            <person name="Nusbaum C."/>
            <person name="Birren B."/>
        </authorList>
    </citation>
    <scope>NUCLEOTIDE SEQUENCE [LARGE SCALE GENOMIC DNA]</scope>
    <source>
        <strain evidence="8 9">CBS 43764</strain>
    </source>
</reference>
<feature type="transmembrane region" description="Helical" evidence="7">
    <location>
        <begin position="471"/>
        <end position="493"/>
    </location>
</feature>
<keyword evidence="6 7" id="KW-0472">Membrane</keyword>
<keyword evidence="4 7" id="KW-0812">Transmembrane</keyword>
<organism evidence="8 9">
    <name type="scientific">Verruconis gallopava</name>
    <dbReference type="NCBI Taxonomy" id="253628"/>
    <lineage>
        <taxon>Eukaryota</taxon>
        <taxon>Fungi</taxon>
        <taxon>Dikarya</taxon>
        <taxon>Ascomycota</taxon>
        <taxon>Pezizomycotina</taxon>
        <taxon>Dothideomycetes</taxon>
        <taxon>Pleosporomycetidae</taxon>
        <taxon>Venturiales</taxon>
        <taxon>Sympoventuriaceae</taxon>
        <taxon>Verruconis</taxon>
    </lineage>
</organism>
<dbReference type="EMBL" id="KN847529">
    <property type="protein sequence ID" value="KIW09618.1"/>
    <property type="molecule type" value="Genomic_DNA"/>
</dbReference>
<dbReference type="PANTHER" id="PTHR20772:SF2">
    <property type="entry name" value="PROTEIN FMP42"/>
    <property type="match status" value="1"/>
</dbReference>
<evidence type="ECO:0000256" key="6">
    <source>
        <dbReference type="ARBA" id="ARBA00023136"/>
    </source>
</evidence>
<evidence type="ECO:0000256" key="5">
    <source>
        <dbReference type="ARBA" id="ARBA00022989"/>
    </source>
</evidence>
<comment type="subcellular location">
    <subcellularLocation>
        <location evidence="1">Membrane</location>
        <topology evidence="1">Multi-pass membrane protein</topology>
    </subcellularLocation>
</comment>
<dbReference type="InterPro" id="IPR036259">
    <property type="entry name" value="MFS_trans_sf"/>
</dbReference>
<accession>A0A0D2ASD6</accession>
<dbReference type="InParanoid" id="A0A0D2ASD6"/>
<dbReference type="GeneID" id="27308458"/>
<dbReference type="STRING" id="253628.A0A0D2ASD6"/>
<dbReference type="SUPFAM" id="SSF103473">
    <property type="entry name" value="MFS general substrate transporter"/>
    <property type="match status" value="1"/>
</dbReference>
<dbReference type="InterPro" id="IPR052599">
    <property type="entry name" value="SLC43A_AATransporter"/>
</dbReference>
<keyword evidence="5 7" id="KW-1133">Transmembrane helix</keyword>
<evidence type="ECO:0000256" key="3">
    <source>
        <dbReference type="ARBA" id="ARBA00022448"/>
    </source>
</evidence>
<keyword evidence="9" id="KW-1185">Reference proteome</keyword>
<evidence type="ECO:0000256" key="4">
    <source>
        <dbReference type="ARBA" id="ARBA00022692"/>
    </source>
</evidence>
<feature type="transmembrane region" description="Helical" evidence="7">
    <location>
        <begin position="175"/>
        <end position="193"/>
    </location>
</feature>